<comment type="caution">
    <text evidence="2">The sequence shown here is derived from an EMBL/GenBank/DDBJ whole genome shotgun (WGS) entry which is preliminary data.</text>
</comment>
<dbReference type="EMBL" id="JAGGNH010000010">
    <property type="protein sequence ID" value="KAJ0962164.1"/>
    <property type="molecule type" value="Genomic_DNA"/>
</dbReference>
<dbReference type="GO" id="GO:0006364">
    <property type="term" value="P:rRNA processing"/>
    <property type="evidence" value="ECO:0007669"/>
    <property type="project" value="InterPro"/>
</dbReference>
<dbReference type="GO" id="GO:0019843">
    <property type="term" value="F:rRNA binding"/>
    <property type="evidence" value="ECO:0007669"/>
    <property type="project" value="InterPro"/>
</dbReference>
<sequence>MSCDAVSLLKRTSRAKPTLHIWATTRLQPVGVSRRIRKFVQNHQVPDLRNLQDLSDFVTKAGYGSKSEADEEATTVSLVSDIGRVNRASTKSAVKLQEIGPRMTLRLARVEEGLCSGSVIFSEYVKEAVAEETEEAGNEEAED</sequence>
<dbReference type="AlphaFoldDB" id="A0A9D5H3T9"/>
<protein>
    <recommendedName>
        <fullName evidence="1">Brix domain-containing protein</fullName>
    </recommendedName>
</protein>
<dbReference type="PANTHER" id="PTHR12661:SF5">
    <property type="entry name" value="SUPPRESSOR OF SWI4 1 HOMOLOG"/>
    <property type="match status" value="1"/>
</dbReference>
<proteinExistence type="predicted"/>
<dbReference type="PANTHER" id="PTHR12661">
    <property type="entry name" value="PETER PAN-RELATED"/>
    <property type="match status" value="1"/>
</dbReference>
<dbReference type="GO" id="GO:0030687">
    <property type="term" value="C:preribosome, large subunit precursor"/>
    <property type="evidence" value="ECO:0007669"/>
    <property type="project" value="TreeGrafter"/>
</dbReference>
<dbReference type="OrthoDB" id="10261452at2759"/>
<dbReference type="GO" id="GO:0000027">
    <property type="term" value="P:ribosomal large subunit assembly"/>
    <property type="evidence" value="ECO:0007669"/>
    <property type="project" value="TreeGrafter"/>
</dbReference>
<organism evidence="2 3">
    <name type="scientific">Dioscorea zingiberensis</name>
    <dbReference type="NCBI Taxonomy" id="325984"/>
    <lineage>
        <taxon>Eukaryota</taxon>
        <taxon>Viridiplantae</taxon>
        <taxon>Streptophyta</taxon>
        <taxon>Embryophyta</taxon>
        <taxon>Tracheophyta</taxon>
        <taxon>Spermatophyta</taxon>
        <taxon>Magnoliopsida</taxon>
        <taxon>Liliopsida</taxon>
        <taxon>Dioscoreales</taxon>
        <taxon>Dioscoreaceae</taxon>
        <taxon>Dioscorea</taxon>
    </lineage>
</organism>
<accession>A0A9D5H3T9</accession>
<dbReference type="InterPro" id="IPR045112">
    <property type="entry name" value="PPAN-like"/>
</dbReference>
<name>A0A9D5H3T9_9LILI</name>
<dbReference type="InterPro" id="IPR007109">
    <property type="entry name" value="Brix"/>
</dbReference>
<reference evidence="2" key="1">
    <citation type="submission" date="2021-03" db="EMBL/GenBank/DDBJ databases">
        <authorList>
            <person name="Li Z."/>
            <person name="Yang C."/>
        </authorList>
    </citation>
    <scope>NUCLEOTIDE SEQUENCE</scope>
    <source>
        <strain evidence="2">Dzin_1.0</strain>
        <tissue evidence="2">Leaf</tissue>
    </source>
</reference>
<reference evidence="2" key="2">
    <citation type="journal article" date="2022" name="Hortic Res">
        <title>The genome of Dioscorea zingiberensis sheds light on the biosynthesis, origin and evolution of the medicinally important diosgenin saponins.</title>
        <authorList>
            <person name="Li Y."/>
            <person name="Tan C."/>
            <person name="Li Z."/>
            <person name="Guo J."/>
            <person name="Li S."/>
            <person name="Chen X."/>
            <person name="Wang C."/>
            <person name="Dai X."/>
            <person name="Yang H."/>
            <person name="Song W."/>
            <person name="Hou L."/>
            <person name="Xu J."/>
            <person name="Tong Z."/>
            <person name="Xu A."/>
            <person name="Yuan X."/>
            <person name="Wang W."/>
            <person name="Yang Q."/>
            <person name="Chen L."/>
            <person name="Sun Z."/>
            <person name="Wang K."/>
            <person name="Pan B."/>
            <person name="Chen J."/>
            <person name="Bao Y."/>
            <person name="Liu F."/>
            <person name="Qi X."/>
            <person name="Gang D.R."/>
            <person name="Wen J."/>
            <person name="Li J."/>
        </authorList>
    </citation>
    <scope>NUCLEOTIDE SEQUENCE</scope>
    <source>
        <strain evidence="2">Dzin_1.0</strain>
    </source>
</reference>
<gene>
    <name evidence="2" type="ORF">J5N97_029992</name>
</gene>
<dbReference type="Proteomes" id="UP001085076">
    <property type="component" value="Miscellaneous, Linkage group lg10"/>
</dbReference>
<keyword evidence="3" id="KW-1185">Reference proteome</keyword>
<feature type="domain" description="Brix" evidence="1">
    <location>
        <begin position="1"/>
        <end position="116"/>
    </location>
</feature>
<dbReference type="PROSITE" id="PS50833">
    <property type="entry name" value="BRIX"/>
    <property type="match status" value="1"/>
</dbReference>
<evidence type="ECO:0000259" key="1">
    <source>
        <dbReference type="PROSITE" id="PS50833"/>
    </source>
</evidence>
<evidence type="ECO:0000313" key="2">
    <source>
        <dbReference type="EMBL" id="KAJ0962164.1"/>
    </source>
</evidence>
<evidence type="ECO:0000313" key="3">
    <source>
        <dbReference type="Proteomes" id="UP001085076"/>
    </source>
</evidence>